<evidence type="ECO:0000256" key="3">
    <source>
        <dbReference type="ARBA" id="ARBA00022827"/>
    </source>
</evidence>
<dbReference type="Gene3D" id="3.50.50.60">
    <property type="entry name" value="FAD/NAD(P)-binding domain"/>
    <property type="match status" value="2"/>
</dbReference>
<feature type="domain" description="FAD/NAD(P)-binding" evidence="5">
    <location>
        <begin position="6"/>
        <end position="304"/>
    </location>
</feature>
<keyword evidence="8" id="KW-1185">Reference proteome</keyword>
<gene>
    <name evidence="7" type="ORF">J4557_44165</name>
</gene>
<dbReference type="InterPro" id="IPR028202">
    <property type="entry name" value="Reductase_C"/>
</dbReference>
<organism evidence="7 8">
    <name type="scientific">Actinomadura nitritigenes</name>
    <dbReference type="NCBI Taxonomy" id="134602"/>
    <lineage>
        <taxon>Bacteria</taxon>
        <taxon>Bacillati</taxon>
        <taxon>Actinomycetota</taxon>
        <taxon>Actinomycetes</taxon>
        <taxon>Streptosporangiales</taxon>
        <taxon>Thermomonosporaceae</taxon>
        <taxon>Actinomadura</taxon>
    </lineage>
</organism>
<evidence type="ECO:0000313" key="7">
    <source>
        <dbReference type="EMBL" id="MBO2444534.1"/>
    </source>
</evidence>
<comment type="caution">
    <text evidence="7">The sequence shown here is derived from an EMBL/GenBank/DDBJ whole genome shotgun (WGS) entry which is preliminary data.</text>
</comment>
<evidence type="ECO:0000256" key="2">
    <source>
        <dbReference type="ARBA" id="ARBA00022630"/>
    </source>
</evidence>
<feature type="domain" description="Reductase C-terminal" evidence="6">
    <location>
        <begin position="332"/>
        <end position="396"/>
    </location>
</feature>
<dbReference type="Pfam" id="PF07992">
    <property type="entry name" value="Pyr_redox_2"/>
    <property type="match status" value="1"/>
</dbReference>
<dbReference type="PANTHER" id="PTHR43557">
    <property type="entry name" value="APOPTOSIS-INDUCING FACTOR 1"/>
    <property type="match status" value="1"/>
</dbReference>
<dbReference type="SUPFAM" id="SSF55424">
    <property type="entry name" value="FAD/NAD-linked reductases, dimerisation (C-terminal) domain"/>
    <property type="match status" value="1"/>
</dbReference>
<dbReference type="EMBL" id="JAGEOK010000048">
    <property type="protein sequence ID" value="MBO2444534.1"/>
    <property type="molecule type" value="Genomic_DNA"/>
</dbReference>
<comment type="cofactor">
    <cofactor evidence="1">
        <name>FAD</name>
        <dbReference type="ChEBI" id="CHEBI:57692"/>
    </cofactor>
</comment>
<dbReference type="InterPro" id="IPR023753">
    <property type="entry name" value="FAD/NAD-binding_dom"/>
</dbReference>
<evidence type="ECO:0000256" key="1">
    <source>
        <dbReference type="ARBA" id="ARBA00001974"/>
    </source>
</evidence>
<name>A0ABS3RG23_9ACTN</name>
<dbReference type="InterPro" id="IPR036188">
    <property type="entry name" value="FAD/NAD-bd_sf"/>
</dbReference>
<dbReference type="PRINTS" id="PR00368">
    <property type="entry name" value="FADPNR"/>
</dbReference>
<protein>
    <submittedName>
        <fullName evidence="7">FAD-dependent oxidoreductase</fullName>
    </submittedName>
</protein>
<reference evidence="7 8" key="1">
    <citation type="submission" date="2021-03" db="EMBL/GenBank/DDBJ databases">
        <authorList>
            <person name="Kanchanasin P."/>
            <person name="Saeng-In P."/>
            <person name="Phongsopitanun W."/>
            <person name="Yuki M."/>
            <person name="Kudo T."/>
            <person name="Ohkuma M."/>
            <person name="Tanasupawat S."/>
        </authorList>
    </citation>
    <scope>NUCLEOTIDE SEQUENCE [LARGE SCALE GENOMIC DNA]</scope>
    <source>
        <strain evidence="7 8">L46</strain>
    </source>
</reference>
<evidence type="ECO:0000259" key="5">
    <source>
        <dbReference type="Pfam" id="PF07992"/>
    </source>
</evidence>
<dbReference type="InterPro" id="IPR016156">
    <property type="entry name" value="FAD/NAD-linked_Rdtase_dimer_sf"/>
</dbReference>
<keyword evidence="4" id="KW-0560">Oxidoreductase</keyword>
<evidence type="ECO:0000313" key="8">
    <source>
        <dbReference type="Proteomes" id="UP000666915"/>
    </source>
</evidence>
<dbReference type="RefSeq" id="WP_208273052.1">
    <property type="nucleotide sequence ID" value="NZ_BAAAGM010000004.1"/>
</dbReference>
<dbReference type="SUPFAM" id="SSF51905">
    <property type="entry name" value="FAD/NAD(P)-binding domain"/>
    <property type="match status" value="2"/>
</dbReference>
<accession>A0ABS3RG23</accession>
<keyword evidence="3" id="KW-0274">FAD</keyword>
<dbReference type="InterPro" id="IPR050446">
    <property type="entry name" value="FAD-oxidoreductase/Apoptosis"/>
</dbReference>
<evidence type="ECO:0000259" key="6">
    <source>
        <dbReference type="Pfam" id="PF14759"/>
    </source>
</evidence>
<evidence type="ECO:0000256" key="4">
    <source>
        <dbReference type="ARBA" id="ARBA00023002"/>
    </source>
</evidence>
<sequence>MSDLERIVVVGASLAGLRAAQAIRDEGFTGDLSLVGAEPHLPYNRPPLSKNVLTGDDDVTLPGDDRLGATWVGGRRAVRLATTERTVVLDDGRELPYDGLVIATGARPRRLPEDQMALAGVHVLRTIDDAKALRSALREEPGQVVVVGGGFIGGEVASTVRALGKDVTLIDSRELPMDGVVGETVAGWLAAHHRRNGVELISGLRVTALEPKATDATRVGAVRLSDGRSIPADLVVAALGVEPDTDWLDGSGLELDGGVRTDARLFALGESRIVAAGDVVRWPHGLFEDELVRIEHWANANEQGTLAGRNLLRGPADAEPYAAVPGLGTRVHGVRVQWAGFPRLADQSMIVAGSVEDSKFAVAFARRGTLVGAATVAFPRELNRLRAAIASAEAVPVSA</sequence>
<dbReference type="Gene3D" id="3.30.390.30">
    <property type="match status" value="1"/>
</dbReference>
<dbReference type="Pfam" id="PF14759">
    <property type="entry name" value="Reductase_C"/>
    <property type="match status" value="1"/>
</dbReference>
<proteinExistence type="predicted"/>
<dbReference type="PANTHER" id="PTHR43557:SF2">
    <property type="entry name" value="RIESKE DOMAIN-CONTAINING PROTEIN-RELATED"/>
    <property type="match status" value="1"/>
</dbReference>
<dbReference type="PRINTS" id="PR00469">
    <property type="entry name" value="PNDRDTASEII"/>
</dbReference>
<keyword evidence="2" id="KW-0285">Flavoprotein</keyword>
<dbReference type="Proteomes" id="UP000666915">
    <property type="component" value="Unassembled WGS sequence"/>
</dbReference>